<accession>A0A139WJV3</accession>
<reference evidence="2 3" key="2">
    <citation type="journal article" date="2010" name="Nucleic Acids Res.">
        <title>BeetleBase in 2010: revisions to provide comprehensive genomic information for Tribolium castaneum.</title>
        <authorList>
            <person name="Kim H.S."/>
            <person name="Murphy T."/>
            <person name="Xia J."/>
            <person name="Caragea D."/>
            <person name="Park Y."/>
            <person name="Beeman R.W."/>
            <person name="Lorenzen M.D."/>
            <person name="Butcher S."/>
            <person name="Manak J.R."/>
            <person name="Brown S.J."/>
        </authorList>
    </citation>
    <scope>GENOME REANNOTATION</scope>
    <source>
        <strain evidence="2 3">Georgia GA2</strain>
    </source>
</reference>
<sequence length="40" mass="4494">MYTHTKTKNNMGPVKQIQNRSGKIQGWRGKSMRVSSSASL</sequence>
<protein>
    <submittedName>
        <fullName evidence="2">Uncharacterized protein</fullName>
    </submittedName>
</protein>
<dbReference type="AlphaFoldDB" id="A0A139WJV3"/>
<gene>
    <name evidence="2" type="primary">AUGUSTUS-3.0.2_32627</name>
    <name evidence="2" type="ORF">TcasGA2_TC032627</name>
</gene>
<reference evidence="2 3" key="1">
    <citation type="journal article" date="2008" name="Nature">
        <title>The genome of the model beetle and pest Tribolium castaneum.</title>
        <authorList>
            <consortium name="Tribolium Genome Sequencing Consortium"/>
            <person name="Richards S."/>
            <person name="Gibbs R.A."/>
            <person name="Weinstock G.M."/>
            <person name="Brown S.J."/>
            <person name="Denell R."/>
            <person name="Beeman R.W."/>
            <person name="Gibbs R."/>
            <person name="Beeman R.W."/>
            <person name="Brown S.J."/>
            <person name="Bucher G."/>
            <person name="Friedrich M."/>
            <person name="Grimmelikhuijzen C.J."/>
            <person name="Klingler M."/>
            <person name="Lorenzen M."/>
            <person name="Richards S."/>
            <person name="Roth S."/>
            <person name="Schroder R."/>
            <person name="Tautz D."/>
            <person name="Zdobnov E.M."/>
            <person name="Muzny D."/>
            <person name="Gibbs R.A."/>
            <person name="Weinstock G.M."/>
            <person name="Attaway T."/>
            <person name="Bell S."/>
            <person name="Buhay C.J."/>
            <person name="Chandrabose M.N."/>
            <person name="Chavez D."/>
            <person name="Clerk-Blankenburg K.P."/>
            <person name="Cree A."/>
            <person name="Dao M."/>
            <person name="Davis C."/>
            <person name="Chacko J."/>
            <person name="Dinh H."/>
            <person name="Dugan-Rocha S."/>
            <person name="Fowler G."/>
            <person name="Garner T.T."/>
            <person name="Garnes J."/>
            <person name="Gnirke A."/>
            <person name="Hawes A."/>
            <person name="Hernandez J."/>
            <person name="Hines S."/>
            <person name="Holder M."/>
            <person name="Hume J."/>
            <person name="Jhangiani S.N."/>
            <person name="Joshi V."/>
            <person name="Khan Z.M."/>
            <person name="Jackson L."/>
            <person name="Kovar C."/>
            <person name="Kowis A."/>
            <person name="Lee S."/>
            <person name="Lewis L.R."/>
            <person name="Margolis J."/>
            <person name="Morgan M."/>
            <person name="Nazareth L.V."/>
            <person name="Nguyen N."/>
            <person name="Okwuonu G."/>
            <person name="Parker D."/>
            <person name="Richards S."/>
            <person name="Ruiz S.J."/>
            <person name="Santibanez J."/>
            <person name="Savard J."/>
            <person name="Scherer S.E."/>
            <person name="Schneider B."/>
            <person name="Sodergren E."/>
            <person name="Tautz D."/>
            <person name="Vattahil S."/>
            <person name="Villasana D."/>
            <person name="White C.S."/>
            <person name="Wright R."/>
            <person name="Park Y."/>
            <person name="Beeman R.W."/>
            <person name="Lord J."/>
            <person name="Oppert B."/>
            <person name="Lorenzen M."/>
            <person name="Brown S."/>
            <person name="Wang L."/>
            <person name="Savard J."/>
            <person name="Tautz D."/>
            <person name="Richards S."/>
            <person name="Weinstock G."/>
            <person name="Gibbs R.A."/>
            <person name="Liu Y."/>
            <person name="Worley K."/>
            <person name="Weinstock G."/>
            <person name="Elsik C.G."/>
            <person name="Reese J.T."/>
            <person name="Elhaik E."/>
            <person name="Landan G."/>
            <person name="Graur D."/>
            <person name="Arensburger P."/>
            <person name="Atkinson P."/>
            <person name="Beeman R.W."/>
            <person name="Beidler J."/>
            <person name="Brown S.J."/>
            <person name="Demuth J.P."/>
            <person name="Drury D.W."/>
            <person name="Du Y.Z."/>
            <person name="Fujiwara H."/>
            <person name="Lorenzen M."/>
            <person name="Maselli V."/>
            <person name="Osanai M."/>
            <person name="Park Y."/>
            <person name="Robertson H.M."/>
            <person name="Tu Z."/>
            <person name="Wang J.J."/>
            <person name="Wang S."/>
            <person name="Richards S."/>
            <person name="Song H."/>
            <person name="Zhang L."/>
            <person name="Sodergren E."/>
            <person name="Werner D."/>
            <person name="Stanke M."/>
            <person name="Morgenstern B."/>
            <person name="Solovyev V."/>
            <person name="Kosarev P."/>
            <person name="Brown G."/>
            <person name="Chen H.C."/>
            <person name="Ermolaeva O."/>
            <person name="Hlavina W."/>
            <person name="Kapustin Y."/>
            <person name="Kiryutin B."/>
            <person name="Kitts P."/>
            <person name="Maglott D."/>
            <person name="Pruitt K."/>
            <person name="Sapojnikov V."/>
            <person name="Souvorov A."/>
            <person name="Mackey A.J."/>
            <person name="Waterhouse R.M."/>
            <person name="Wyder S."/>
            <person name="Zdobnov E.M."/>
            <person name="Zdobnov E.M."/>
            <person name="Wyder S."/>
            <person name="Kriventseva E.V."/>
            <person name="Kadowaki T."/>
            <person name="Bork P."/>
            <person name="Aranda M."/>
            <person name="Bao R."/>
            <person name="Beermann A."/>
            <person name="Berns N."/>
            <person name="Bolognesi R."/>
            <person name="Bonneton F."/>
            <person name="Bopp D."/>
            <person name="Brown S.J."/>
            <person name="Bucher G."/>
            <person name="Butts T."/>
            <person name="Chaumot A."/>
            <person name="Denell R.E."/>
            <person name="Ferrier D.E."/>
            <person name="Friedrich M."/>
            <person name="Gordon C.M."/>
            <person name="Jindra M."/>
            <person name="Klingler M."/>
            <person name="Lan Q."/>
            <person name="Lattorff H.M."/>
            <person name="Laudet V."/>
            <person name="von Levetsow C."/>
            <person name="Liu Z."/>
            <person name="Lutz R."/>
            <person name="Lynch J.A."/>
            <person name="da Fonseca R.N."/>
            <person name="Posnien N."/>
            <person name="Reuter R."/>
            <person name="Roth S."/>
            <person name="Savard J."/>
            <person name="Schinko J.B."/>
            <person name="Schmitt C."/>
            <person name="Schoppmeier M."/>
            <person name="Schroder R."/>
            <person name="Shippy T.D."/>
            <person name="Simonnet F."/>
            <person name="Marques-Souza H."/>
            <person name="Tautz D."/>
            <person name="Tomoyasu Y."/>
            <person name="Trauner J."/>
            <person name="Van der Zee M."/>
            <person name="Vervoort M."/>
            <person name="Wittkopp N."/>
            <person name="Wimmer E.A."/>
            <person name="Yang X."/>
            <person name="Jones A.K."/>
            <person name="Sattelle D.B."/>
            <person name="Ebert P.R."/>
            <person name="Nelson D."/>
            <person name="Scott J.G."/>
            <person name="Beeman R.W."/>
            <person name="Muthukrishnan S."/>
            <person name="Kramer K.J."/>
            <person name="Arakane Y."/>
            <person name="Beeman R.W."/>
            <person name="Zhu Q."/>
            <person name="Hogenkamp D."/>
            <person name="Dixit R."/>
            <person name="Oppert B."/>
            <person name="Jiang H."/>
            <person name="Zou Z."/>
            <person name="Marshall J."/>
            <person name="Elpidina E."/>
            <person name="Vinokurov K."/>
            <person name="Oppert C."/>
            <person name="Zou Z."/>
            <person name="Evans J."/>
            <person name="Lu Z."/>
            <person name="Zhao P."/>
            <person name="Sumathipala N."/>
            <person name="Altincicek B."/>
            <person name="Vilcinskas A."/>
            <person name="Williams M."/>
            <person name="Hultmark D."/>
            <person name="Hetru C."/>
            <person name="Jiang H."/>
            <person name="Grimmelikhuijzen C.J."/>
            <person name="Hauser F."/>
            <person name="Cazzamali G."/>
            <person name="Williamson M."/>
            <person name="Park Y."/>
            <person name="Li B."/>
            <person name="Tanaka Y."/>
            <person name="Predel R."/>
            <person name="Neupert S."/>
            <person name="Schachtner J."/>
            <person name="Verleyen P."/>
            <person name="Raible F."/>
            <person name="Bork P."/>
            <person name="Friedrich M."/>
            <person name="Walden K.K."/>
            <person name="Robertson H.M."/>
            <person name="Angeli S."/>
            <person name="Foret S."/>
            <person name="Bucher G."/>
            <person name="Schuetz S."/>
            <person name="Maleszka R."/>
            <person name="Wimmer E.A."/>
            <person name="Beeman R.W."/>
            <person name="Lorenzen M."/>
            <person name="Tomoyasu Y."/>
            <person name="Miller S.C."/>
            <person name="Grossmann D."/>
            <person name="Bucher G."/>
        </authorList>
    </citation>
    <scope>NUCLEOTIDE SEQUENCE [LARGE SCALE GENOMIC DNA]</scope>
    <source>
        <strain evidence="2 3">Georgia GA2</strain>
    </source>
</reference>
<feature type="region of interest" description="Disordered" evidence="1">
    <location>
        <begin position="1"/>
        <end position="40"/>
    </location>
</feature>
<keyword evidence="3" id="KW-1185">Reference proteome</keyword>
<proteinExistence type="predicted"/>
<dbReference type="EMBL" id="KQ971330">
    <property type="protein sequence ID" value="KYB28328.1"/>
    <property type="molecule type" value="Genomic_DNA"/>
</dbReference>
<evidence type="ECO:0000313" key="3">
    <source>
        <dbReference type="Proteomes" id="UP000007266"/>
    </source>
</evidence>
<dbReference type="Proteomes" id="UP000007266">
    <property type="component" value="Linkage group 3"/>
</dbReference>
<dbReference type="InParanoid" id="A0A139WJV3"/>
<evidence type="ECO:0000256" key="1">
    <source>
        <dbReference type="SAM" id="MobiDB-lite"/>
    </source>
</evidence>
<organism evidence="2 3">
    <name type="scientific">Tribolium castaneum</name>
    <name type="common">Red flour beetle</name>
    <dbReference type="NCBI Taxonomy" id="7070"/>
    <lineage>
        <taxon>Eukaryota</taxon>
        <taxon>Metazoa</taxon>
        <taxon>Ecdysozoa</taxon>
        <taxon>Arthropoda</taxon>
        <taxon>Hexapoda</taxon>
        <taxon>Insecta</taxon>
        <taxon>Pterygota</taxon>
        <taxon>Neoptera</taxon>
        <taxon>Endopterygota</taxon>
        <taxon>Coleoptera</taxon>
        <taxon>Polyphaga</taxon>
        <taxon>Cucujiformia</taxon>
        <taxon>Tenebrionidae</taxon>
        <taxon>Tenebrionidae incertae sedis</taxon>
        <taxon>Tribolium</taxon>
    </lineage>
</organism>
<evidence type="ECO:0000313" key="2">
    <source>
        <dbReference type="EMBL" id="KYB28328.1"/>
    </source>
</evidence>
<name>A0A139WJV3_TRICA</name>